<feature type="domain" description="Integrase catalytic" evidence="11">
    <location>
        <begin position="236"/>
        <end position="409"/>
    </location>
</feature>
<dbReference type="GO" id="GO:0006310">
    <property type="term" value="P:DNA recombination"/>
    <property type="evidence" value="ECO:0007669"/>
    <property type="project" value="UniProtKB-KW"/>
</dbReference>
<evidence type="ECO:0000256" key="7">
    <source>
        <dbReference type="ARBA" id="ARBA00022918"/>
    </source>
</evidence>
<evidence type="ECO:0000256" key="8">
    <source>
        <dbReference type="ARBA" id="ARBA00022932"/>
    </source>
</evidence>
<keyword evidence="3" id="KW-0255">Endonuclease</keyword>
<organism evidence="12 13">
    <name type="scientific">Riccia sorocarpa</name>
    <dbReference type="NCBI Taxonomy" id="122646"/>
    <lineage>
        <taxon>Eukaryota</taxon>
        <taxon>Viridiplantae</taxon>
        <taxon>Streptophyta</taxon>
        <taxon>Embryophyta</taxon>
        <taxon>Marchantiophyta</taxon>
        <taxon>Marchantiopsida</taxon>
        <taxon>Marchantiidae</taxon>
        <taxon>Marchantiales</taxon>
        <taxon>Ricciaceae</taxon>
        <taxon>Riccia</taxon>
    </lineage>
</organism>
<proteinExistence type="predicted"/>
<evidence type="ECO:0000313" key="13">
    <source>
        <dbReference type="Proteomes" id="UP001633002"/>
    </source>
</evidence>
<keyword evidence="4" id="KW-0378">Hydrolase</keyword>
<dbReference type="GO" id="GO:0015074">
    <property type="term" value="P:DNA integration"/>
    <property type="evidence" value="ECO:0007669"/>
    <property type="project" value="UniProtKB-KW"/>
</dbReference>
<evidence type="ECO:0000256" key="1">
    <source>
        <dbReference type="ARBA" id="ARBA00022722"/>
    </source>
</evidence>
<dbReference type="Pfam" id="PF13976">
    <property type="entry name" value="gag_pre-integrs"/>
    <property type="match status" value="1"/>
</dbReference>
<dbReference type="Gene3D" id="3.30.420.10">
    <property type="entry name" value="Ribonuclease H-like superfamily/Ribonuclease H"/>
    <property type="match status" value="1"/>
</dbReference>
<dbReference type="GO" id="GO:0016787">
    <property type="term" value="F:hydrolase activity"/>
    <property type="evidence" value="ECO:0007669"/>
    <property type="project" value="UniProtKB-KW"/>
</dbReference>
<dbReference type="InterPro" id="IPR025724">
    <property type="entry name" value="GAG-pre-integrase_dom"/>
</dbReference>
<dbReference type="GO" id="GO:0046872">
    <property type="term" value="F:metal ion binding"/>
    <property type="evidence" value="ECO:0007669"/>
    <property type="project" value="UniProtKB-KW"/>
</dbReference>
<keyword evidence="13" id="KW-1185">Reference proteome</keyword>
<keyword evidence="9" id="KW-0233">DNA recombination</keyword>
<comment type="caution">
    <text evidence="12">The sequence shown here is derived from an EMBL/GenBank/DDBJ whole genome shotgun (WGS) entry which is preliminary data.</text>
</comment>
<dbReference type="Pfam" id="PF00665">
    <property type="entry name" value="rve"/>
    <property type="match status" value="1"/>
</dbReference>
<dbReference type="PROSITE" id="PS50994">
    <property type="entry name" value="INTEGRASE"/>
    <property type="match status" value="1"/>
</dbReference>
<keyword evidence="6" id="KW-0229">DNA integration</keyword>
<accession>A0ABD3I864</accession>
<keyword evidence="8" id="KW-0239">DNA-directed DNA polymerase</keyword>
<protein>
    <recommendedName>
        <fullName evidence="11">Integrase catalytic domain-containing protein</fullName>
    </recommendedName>
</protein>
<feature type="region of interest" description="Disordered" evidence="10">
    <location>
        <begin position="507"/>
        <end position="530"/>
    </location>
</feature>
<evidence type="ECO:0000256" key="3">
    <source>
        <dbReference type="ARBA" id="ARBA00022759"/>
    </source>
</evidence>
<dbReference type="AlphaFoldDB" id="A0ABD3I864"/>
<dbReference type="InterPro" id="IPR036397">
    <property type="entry name" value="RNaseH_sf"/>
</dbReference>
<evidence type="ECO:0000256" key="4">
    <source>
        <dbReference type="ARBA" id="ARBA00022801"/>
    </source>
</evidence>
<dbReference type="SUPFAM" id="SSF53098">
    <property type="entry name" value="Ribonuclease H-like"/>
    <property type="match status" value="1"/>
</dbReference>
<evidence type="ECO:0000259" key="11">
    <source>
        <dbReference type="PROSITE" id="PS50994"/>
    </source>
</evidence>
<keyword evidence="8" id="KW-0808">Transferase</keyword>
<sequence>MLMWLRGEGCYGVVSGKVDKPILSASPKDDEKKALKEWVEKDDLGVSCICMCLSRTIFMQVDIESGSKTLWKCFMANKMLTWDELIANVLQIQLMQHERGAMKIEQAMYSTHQKKADLARGKKKKTLNEVNFVEDSLIAEVGEVLVKESVESTCNLVEAKKPSYKVESSTIADHDAAALSAEVDKKALLWHRRLGHACEQVLERLVKDQMVTGIDVFNVAVGFCESCIIGKHAGRSFSLPATRASSLLELVHSDLCSPVELDGHHRSLYFMTLIDDFSRRCSLFFLRKKSQAFDVFVAFKARAENQTGNKIRQLRTDGGGEYISNRLKDMCRTAGIMRQITCRMTPQQNGVAERRNCTLVNVAKSMLVEGNLGKDFCEEAISTAAYVQNRLPIVLVDKVTPEELWTGKKPDVKHLRVFGCQAFAHVPKKFRKKFDAKSISGRFVGYDADHKSYKIYLPTNQEICICPYQDVMFNEDKFPGPKVTTADFIDEKNLPQEIPEVEQEVVLPTRQQQQDASLESREVDDSTDQTAVVEPTPPIEVIIPLIVPEDQFEQLVVQDVENLVLDELTHPSPFSSTAQRR</sequence>
<dbReference type="EMBL" id="JBJQOH010000001">
    <property type="protein sequence ID" value="KAL3699496.1"/>
    <property type="molecule type" value="Genomic_DNA"/>
</dbReference>
<gene>
    <name evidence="12" type="ORF">R1sor_017518</name>
</gene>
<keyword evidence="1" id="KW-0540">Nuclease</keyword>
<dbReference type="PANTHER" id="PTHR42648">
    <property type="entry name" value="TRANSPOSASE, PUTATIVE-RELATED"/>
    <property type="match status" value="1"/>
</dbReference>
<dbReference type="Pfam" id="PF25597">
    <property type="entry name" value="SH3_retrovirus"/>
    <property type="match status" value="1"/>
</dbReference>
<keyword evidence="2" id="KW-0479">Metal-binding</keyword>
<evidence type="ECO:0000256" key="9">
    <source>
        <dbReference type="ARBA" id="ARBA00023172"/>
    </source>
</evidence>
<dbReference type="InterPro" id="IPR039537">
    <property type="entry name" value="Retrotran_Ty1/copia-like"/>
</dbReference>
<keyword evidence="5" id="KW-0460">Magnesium</keyword>
<dbReference type="Proteomes" id="UP001633002">
    <property type="component" value="Unassembled WGS sequence"/>
</dbReference>
<name>A0ABD3I864_9MARC</name>
<dbReference type="GO" id="GO:0003887">
    <property type="term" value="F:DNA-directed DNA polymerase activity"/>
    <property type="evidence" value="ECO:0007669"/>
    <property type="project" value="UniProtKB-KW"/>
</dbReference>
<dbReference type="GO" id="GO:0003964">
    <property type="term" value="F:RNA-directed DNA polymerase activity"/>
    <property type="evidence" value="ECO:0007669"/>
    <property type="project" value="UniProtKB-KW"/>
</dbReference>
<dbReference type="GO" id="GO:0004519">
    <property type="term" value="F:endonuclease activity"/>
    <property type="evidence" value="ECO:0007669"/>
    <property type="project" value="UniProtKB-KW"/>
</dbReference>
<evidence type="ECO:0000256" key="2">
    <source>
        <dbReference type="ARBA" id="ARBA00022723"/>
    </source>
</evidence>
<evidence type="ECO:0000256" key="6">
    <source>
        <dbReference type="ARBA" id="ARBA00022908"/>
    </source>
</evidence>
<keyword evidence="8" id="KW-0548">Nucleotidyltransferase</keyword>
<evidence type="ECO:0000313" key="12">
    <source>
        <dbReference type="EMBL" id="KAL3699496.1"/>
    </source>
</evidence>
<evidence type="ECO:0000256" key="10">
    <source>
        <dbReference type="SAM" id="MobiDB-lite"/>
    </source>
</evidence>
<evidence type="ECO:0000256" key="5">
    <source>
        <dbReference type="ARBA" id="ARBA00022842"/>
    </source>
</evidence>
<dbReference type="InterPro" id="IPR012337">
    <property type="entry name" value="RNaseH-like_sf"/>
</dbReference>
<reference evidence="12 13" key="1">
    <citation type="submission" date="2024-09" db="EMBL/GenBank/DDBJ databases">
        <title>Chromosome-scale assembly of Riccia sorocarpa.</title>
        <authorList>
            <person name="Paukszto L."/>
        </authorList>
    </citation>
    <scope>NUCLEOTIDE SEQUENCE [LARGE SCALE GENOMIC DNA]</scope>
    <source>
        <strain evidence="12">LP-2024</strain>
        <tissue evidence="12">Aerial parts of the thallus</tissue>
    </source>
</reference>
<dbReference type="InterPro" id="IPR001584">
    <property type="entry name" value="Integrase_cat-core"/>
</dbReference>
<dbReference type="InterPro" id="IPR057670">
    <property type="entry name" value="SH3_retrovirus"/>
</dbReference>
<keyword evidence="7" id="KW-0695">RNA-directed DNA polymerase</keyword>
<dbReference type="PANTHER" id="PTHR42648:SF11">
    <property type="entry name" value="TRANSPOSON TY4-P GAG-POL POLYPROTEIN"/>
    <property type="match status" value="1"/>
</dbReference>